<proteinExistence type="predicted"/>
<protein>
    <submittedName>
        <fullName evidence="1">Uncharacterized protein</fullName>
    </submittedName>
</protein>
<comment type="caution">
    <text evidence="1">The sequence shown here is derived from an EMBL/GenBank/DDBJ whole genome shotgun (WGS) entry which is preliminary data.</text>
</comment>
<accession>C8PMT3</accession>
<sequence>MKLVISFADEASSKNLTEFLEMPISSVCRRFRIRKHRHFS</sequence>
<evidence type="ECO:0000313" key="2">
    <source>
        <dbReference type="Proteomes" id="UP000004509"/>
    </source>
</evidence>
<evidence type="ECO:0000313" key="1">
    <source>
        <dbReference type="EMBL" id="EEV21500.1"/>
    </source>
</evidence>
<organism evidence="1 2">
    <name type="scientific">Treponema vincentii ATCC 35580</name>
    <dbReference type="NCBI Taxonomy" id="596324"/>
    <lineage>
        <taxon>Bacteria</taxon>
        <taxon>Pseudomonadati</taxon>
        <taxon>Spirochaetota</taxon>
        <taxon>Spirochaetia</taxon>
        <taxon>Spirochaetales</taxon>
        <taxon>Treponemataceae</taxon>
        <taxon>Treponema</taxon>
    </lineage>
</organism>
<dbReference type="EMBL" id="ACYH01000011">
    <property type="protein sequence ID" value="EEV21500.1"/>
    <property type="molecule type" value="Genomic_DNA"/>
</dbReference>
<dbReference type="Proteomes" id="UP000004509">
    <property type="component" value="Unassembled WGS sequence"/>
</dbReference>
<gene>
    <name evidence="1" type="ORF">TREVI0001_0703</name>
</gene>
<dbReference type="AlphaFoldDB" id="C8PMT3"/>
<name>C8PMT3_9SPIR</name>
<reference evidence="1 2" key="1">
    <citation type="submission" date="2009-07" db="EMBL/GenBank/DDBJ databases">
        <authorList>
            <person name="Madupu R."/>
            <person name="Sebastian Y."/>
            <person name="Durkin A.S."/>
            <person name="Torralba M."/>
            <person name="Methe B."/>
            <person name="Sutton G.G."/>
            <person name="Strausberg R.L."/>
            <person name="Nelson K.E."/>
        </authorList>
    </citation>
    <scope>NUCLEOTIDE SEQUENCE [LARGE SCALE GENOMIC DNA]</scope>
    <source>
        <strain evidence="1 2">ATCC 35580</strain>
    </source>
</reference>